<dbReference type="PANTHER" id="PTHR14969:SF13">
    <property type="entry name" value="AT30094P"/>
    <property type="match status" value="1"/>
</dbReference>
<keyword evidence="4" id="KW-1185">Reference proteome</keyword>
<dbReference type="Gene3D" id="1.20.144.10">
    <property type="entry name" value="Phosphatidic acid phosphatase type 2/haloperoxidase"/>
    <property type="match status" value="2"/>
</dbReference>
<dbReference type="AlphaFoldDB" id="A0A4Q9GDS3"/>
<feature type="transmembrane region" description="Helical" evidence="1">
    <location>
        <begin position="185"/>
        <end position="206"/>
    </location>
</feature>
<dbReference type="Proteomes" id="UP000291613">
    <property type="component" value="Unassembled WGS sequence"/>
</dbReference>
<dbReference type="SMART" id="SM00014">
    <property type="entry name" value="acidPPc"/>
    <property type="match status" value="1"/>
</dbReference>
<proteinExistence type="predicted"/>
<feature type="transmembrane region" description="Helical" evidence="1">
    <location>
        <begin position="21"/>
        <end position="41"/>
    </location>
</feature>
<keyword evidence="1" id="KW-0472">Membrane</keyword>
<dbReference type="SUPFAM" id="SSF48317">
    <property type="entry name" value="Acid phosphatase/Vanadium-dependent haloperoxidase"/>
    <property type="match status" value="1"/>
</dbReference>
<evidence type="ECO:0000313" key="3">
    <source>
        <dbReference type="EMBL" id="TBN47920.1"/>
    </source>
</evidence>
<keyword evidence="1" id="KW-1133">Transmembrane helix</keyword>
<keyword evidence="1" id="KW-0812">Transmembrane</keyword>
<dbReference type="OrthoDB" id="9801622at2"/>
<feature type="transmembrane region" description="Helical" evidence="1">
    <location>
        <begin position="85"/>
        <end position="107"/>
    </location>
</feature>
<dbReference type="InterPro" id="IPR000326">
    <property type="entry name" value="PAP2/HPO"/>
</dbReference>
<evidence type="ECO:0000259" key="2">
    <source>
        <dbReference type="SMART" id="SM00014"/>
    </source>
</evidence>
<dbReference type="InterPro" id="IPR036938">
    <property type="entry name" value="PAP2/HPO_sf"/>
</dbReference>
<organism evidence="3 4">
    <name type="scientific">Hansschlegelia quercus</name>
    <dbReference type="NCBI Taxonomy" id="2528245"/>
    <lineage>
        <taxon>Bacteria</taxon>
        <taxon>Pseudomonadati</taxon>
        <taxon>Pseudomonadota</taxon>
        <taxon>Alphaproteobacteria</taxon>
        <taxon>Hyphomicrobiales</taxon>
        <taxon>Methylopilaceae</taxon>
        <taxon>Hansschlegelia</taxon>
    </lineage>
</organism>
<feature type="transmembrane region" description="Helical" evidence="1">
    <location>
        <begin position="152"/>
        <end position="173"/>
    </location>
</feature>
<accession>A0A4Q9GDS3</accession>
<gene>
    <name evidence="3" type="ORF">EYR15_14970</name>
</gene>
<evidence type="ECO:0000256" key="1">
    <source>
        <dbReference type="SAM" id="Phobius"/>
    </source>
</evidence>
<evidence type="ECO:0000313" key="4">
    <source>
        <dbReference type="Proteomes" id="UP000291613"/>
    </source>
</evidence>
<dbReference type="CDD" id="cd03392">
    <property type="entry name" value="PAP2_like_2"/>
    <property type="match status" value="1"/>
</dbReference>
<feature type="transmembrane region" description="Helical" evidence="1">
    <location>
        <begin position="212"/>
        <end position="233"/>
    </location>
</feature>
<dbReference type="RefSeq" id="WP_131004379.1">
    <property type="nucleotide sequence ID" value="NZ_JBHSZR010000008.1"/>
</dbReference>
<sequence length="243" mass="26213">MSSPFAGKLFSVARWTPSWRLPEFGTLVAFLLFSGLAFGFIRIASEMKEGETRGFDETILLAFRDPANRASPLGPGWLEGSMIDVTSLGSVTVLTLISSLVITYLLVTARFANAALVAASVVGGALLTRAMKFSFARPRPDLVDHLVPVNSLSFPSGHAMASAVTYLTLGVLLARTERRFRVRAFIFAVAVALTLVIGISRVYLGVHYPTDVLAGWSLGAAWALLCWTAARLFKPSDNATDQN</sequence>
<feature type="domain" description="Phosphatidic acid phosphatase type 2/haloperoxidase" evidence="2">
    <location>
        <begin position="109"/>
        <end position="227"/>
    </location>
</feature>
<protein>
    <submittedName>
        <fullName evidence="3">Phosphatase PAP2 family protein</fullName>
    </submittedName>
</protein>
<feature type="transmembrane region" description="Helical" evidence="1">
    <location>
        <begin position="114"/>
        <end position="132"/>
    </location>
</feature>
<dbReference type="Pfam" id="PF01569">
    <property type="entry name" value="PAP2"/>
    <property type="match status" value="1"/>
</dbReference>
<dbReference type="PANTHER" id="PTHR14969">
    <property type="entry name" value="SPHINGOSINE-1-PHOSPHATE PHOSPHOHYDROLASE"/>
    <property type="match status" value="1"/>
</dbReference>
<name>A0A4Q9GDS3_9HYPH</name>
<reference evidence="3 4" key="1">
    <citation type="submission" date="2019-02" db="EMBL/GenBank/DDBJ databases">
        <title>Hansschlegelia quercus sp. nov., a novel methylotrophic bacterium from buds of oak (Quercus robur L.).</title>
        <authorList>
            <person name="Agafonova N.V."/>
            <person name="Kaparullina E.N."/>
            <person name="Grouzdev D.S."/>
            <person name="Doronina N.V."/>
        </authorList>
    </citation>
    <scope>NUCLEOTIDE SEQUENCE [LARGE SCALE GENOMIC DNA]</scope>
    <source>
        <strain evidence="3 4">Dub</strain>
    </source>
</reference>
<comment type="caution">
    <text evidence="3">The sequence shown here is derived from an EMBL/GenBank/DDBJ whole genome shotgun (WGS) entry which is preliminary data.</text>
</comment>
<dbReference type="EMBL" id="SIUB01000009">
    <property type="protein sequence ID" value="TBN47920.1"/>
    <property type="molecule type" value="Genomic_DNA"/>
</dbReference>